<organism evidence="2 3">
    <name type="scientific">Eragrostis curvula</name>
    <name type="common">weeping love grass</name>
    <dbReference type="NCBI Taxonomy" id="38414"/>
    <lineage>
        <taxon>Eukaryota</taxon>
        <taxon>Viridiplantae</taxon>
        <taxon>Streptophyta</taxon>
        <taxon>Embryophyta</taxon>
        <taxon>Tracheophyta</taxon>
        <taxon>Spermatophyta</taxon>
        <taxon>Magnoliopsida</taxon>
        <taxon>Liliopsida</taxon>
        <taxon>Poales</taxon>
        <taxon>Poaceae</taxon>
        <taxon>PACMAD clade</taxon>
        <taxon>Chloridoideae</taxon>
        <taxon>Eragrostideae</taxon>
        <taxon>Eragrostidinae</taxon>
        <taxon>Eragrostis</taxon>
    </lineage>
</organism>
<dbReference type="Gramene" id="TVU04634">
    <property type="protein sequence ID" value="TVU04634"/>
    <property type="gene ID" value="EJB05_47760"/>
</dbReference>
<gene>
    <name evidence="2" type="ORF">EJB05_47760</name>
</gene>
<evidence type="ECO:0000313" key="2">
    <source>
        <dbReference type="EMBL" id="TVU04634.1"/>
    </source>
</evidence>
<accession>A0A5J9T070</accession>
<protein>
    <submittedName>
        <fullName evidence="2">Uncharacterized protein</fullName>
    </submittedName>
</protein>
<dbReference type="Proteomes" id="UP000324897">
    <property type="component" value="Unassembled WGS sequence"/>
</dbReference>
<feature type="region of interest" description="Disordered" evidence="1">
    <location>
        <begin position="1"/>
        <end position="56"/>
    </location>
</feature>
<dbReference type="EMBL" id="RWGY01000051">
    <property type="protein sequence ID" value="TVU04634.1"/>
    <property type="molecule type" value="Genomic_DNA"/>
</dbReference>
<proteinExistence type="predicted"/>
<reference evidence="2 3" key="1">
    <citation type="journal article" date="2019" name="Sci. Rep.">
        <title>A high-quality genome of Eragrostis curvula grass provides insights into Poaceae evolution and supports new strategies to enhance forage quality.</title>
        <authorList>
            <person name="Carballo J."/>
            <person name="Santos B.A.C.M."/>
            <person name="Zappacosta D."/>
            <person name="Garbus I."/>
            <person name="Selva J.P."/>
            <person name="Gallo C.A."/>
            <person name="Diaz A."/>
            <person name="Albertini E."/>
            <person name="Caccamo M."/>
            <person name="Echenique V."/>
        </authorList>
    </citation>
    <scope>NUCLEOTIDE SEQUENCE [LARGE SCALE GENOMIC DNA]</scope>
    <source>
        <strain evidence="3">cv. Victoria</strain>
        <tissue evidence="2">Leaf</tissue>
    </source>
</reference>
<feature type="compositionally biased region" description="Polar residues" evidence="1">
    <location>
        <begin position="14"/>
        <end position="31"/>
    </location>
</feature>
<name>A0A5J9T070_9POAL</name>
<evidence type="ECO:0000256" key="1">
    <source>
        <dbReference type="SAM" id="MobiDB-lite"/>
    </source>
</evidence>
<evidence type="ECO:0000313" key="3">
    <source>
        <dbReference type="Proteomes" id="UP000324897"/>
    </source>
</evidence>
<sequence length="174" mass="18797">MGGRVLGGRHQSRARQSVQPAMSMQPRTRGQPTSAPSPSPSSSCPPRRGQPPLPDGARLDAVVFHERDTMGSLTFPSPWPDLPFSCSQKGLSSGGGQGGDWGVRWISSTGAQADLICMFMSSSKIQSRTWRCAAIDGQRASRCNGLLPTRRTLLLYHPLGAVKSSLSLFHPFFF</sequence>
<keyword evidence="3" id="KW-1185">Reference proteome</keyword>
<comment type="caution">
    <text evidence="2">The sequence shown here is derived from an EMBL/GenBank/DDBJ whole genome shotgun (WGS) entry which is preliminary data.</text>
</comment>
<dbReference type="AlphaFoldDB" id="A0A5J9T070"/>
<feature type="compositionally biased region" description="Low complexity" evidence="1">
    <location>
        <begin position="32"/>
        <end position="46"/>
    </location>
</feature>